<reference evidence="1 2" key="1">
    <citation type="submission" date="2020-08" db="EMBL/GenBank/DDBJ databases">
        <authorList>
            <person name="Koutsovoulos G."/>
            <person name="Danchin GJ E."/>
        </authorList>
    </citation>
    <scope>NUCLEOTIDE SEQUENCE [LARGE SCALE GENOMIC DNA]</scope>
</reference>
<dbReference type="OrthoDB" id="5909402at2759"/>
<name>A0A6V7UR29_MELEN</name>
<accession>A0A6V7UR29</accession>
<proteinExistence type="predicted"/>
<gene>
    <name evidence="1" type="ORF">MENT_LOCUS16239</name>
</gene>
<organism evidence="1 2">
    <name type="scientific">Meloidogyne enterolobii</name>
    <name type="common">Root-knot nematode worm</name>
    <name type="synonym">Meloidogyne mayaguensis</name>
    <dbReference type="NCBI Taxonomy" id="390850"/>
    <lineage>
        <taxon>Eukaryota</taxon>
        <taxon>Metazoa</taxon>
        <taxon>Ecdysozoa</taxon>
        <taxon>Nematoda</taxon>
        <taxon>Chromadorea</taxon>
        <taxon>Rhabditida</taxon>
        <taxon>Tylenchina</taxon>
        <taxon>Tylenchomorpha</taxon>
        <taxon>Tylenchoidea</taxon>
        <taxon>Meloidogynidae</taxon>
        <taxon>Meloidogyninae</taxon>
        <taxon>Meloidogyne</taxon>
    </lineage>
</organism>
<sequence>MDPIQKAKMNSIFSEGISETDWYSRICCYGSNVKAFEPSADVSYINSIMNNENKDIWFYLKEAIEYYKNVRDRVSGVDREIIRRIDEENIEDVGELQYVEVLRSSQSIQMIKGEINFGKKFNRKLGIIIPKWIELFENIIDEIDLNVTMEITDNLKNKFEDLQTNYLEWLIGYSLNVRNYLCELEEENLKKLKTNIAKKFANEILLKLEIAQPNILTIRPFNGRFNKNLSLQKVFIE</sequence>
<dbReference type="EMBL" id="CAJEWN010000100">
    <property type="protein sequence ID" value="CAD2163849.1"/>
    <property type="molecule type" value="Genomic_DNA"/>
</dbReference>
<evidence type="ECO:0000313" key="2">
    <source>
        <dbReference type="Proteomes" id="UP000580250"/>
    </source>
</evidence>
<dbReference type="Proteomes" id="UP000580250">
    <property type="component" value="Unassembled WGS sequence"/>
</dbReference>
<comment type="caution">
    <text evidence="1">The sequence shown here is derived from an EMBL/GenBank/DDBJ whole genome shotgun (WGS) entry which is preliminary data.</text>
</comment>
<protein>
    <submittedName>
        <fullName evidence="1">Uncharacterized protein</fullName>
    </submittedName>
</protein>
<dbReference type="AlphaFoldDB" id="A0A6V7UR29"/>
<evidence type="ECO:0000313" key="1">
    <source>
        <dbReference type="EMBL" id="CAD2163849.1"/>
    </source>
</evidence>